<dbReference type="Proteomes" id="UP000184386">
    <property type="component" value="Unassembled WGS sequence"/>
</dbReference>
<keyword evidence="1" id="KW-0812">Transmembrane</keyword>
<gene>
    <name evidence="3" type="ORF">SAMN02745136_02994</name>
</gene>
<proteinExistence type="predicted"/>
<dbReference type="STRING" id="1121322.SAMN02745136_02994"/>
<dbReference type="PANTHER" id="PTHR40448">
    <property type="entry name" value="TWO-COMPONENT SENSOR HISTIDINE KINASE"/>
    <property type="match status" value="1"/>
</dbReference>
<evidence type="ECO:0000256" key="1">
    <source>
        <dbReference type="SAM" id="Phobius"/>
    </source>
</evidence>
<keyword evidence="4" id="KW-1185">Reference proteome</keyword>
<evidence type="ECO:0000313" key="4">
    <source>
        <dbReference type="Proteomes" id="UP000184386"/>
    </source>
</evidence>
<keyword evidence="1" id="KW-0472">Membrane</keyword>
<sequence>MTDILIYTILPLLGSIFIKYFIFYSMKRIGTNVNVGSFKKNIIVAGYITLSVSFSLLGNGLINLLILMLIPVIGHFLYNNLRLYIVYYTGFIIALYLTDILSIILMQLLFQYNFIYFIQKQIYYMTLIITIRFIEFLVLKILVAVIRKKHHVQITLRQMVSSFIMPVFSIINLLSMMFFIQIYVSEEFIILLEVNIAMLFGLNIYFTSVFDIIANNNHLENELNLYRQQQVIQTRYYENLEKKYGNTRNLIHDIRNHIQAMEHLYEEQENTEGCGYTKDIHDMLNQLGLKYYTSSKMLNIILNDKVQAMQAFGINPDIKISNVDLSFIRDVDITTLFANILDNAIESATLSDEKQIILRVAVVHDFISVILKNSLAQSPVKHGDTFVTTKEAHEGLGLKNVERVVKDYKGDVQYEWGEQYFITRIMLAI</sequence>
<dbReference type="InterPro" id="IPR032834">
    <property type="entry name" value="NatK-like_C"/>
</dbReference>
<name>A0A1M6U515_9FIRM</name>
<feature type="transmembrane region" description="Helical" evidence="1">
    <location>
        <begin position="6"/>
        <end position="26"/>
    </location>
</feature>
<protein>
    <submittedName>
        <fullName evidence="3">Sensor histidine kinase YesM</fullName>
    </submittedName>
</protein>
<feature type="transmembrane region" description="Helical" evidence="1">
    <location>
        <begin position="188"/>
        <end position="206"/>
    </location>
</feature>
<reference evidence="3 4" key="1">
    <citation type="submission" date="2016-11" db="EMBL/GenBank/DDBJ databases">
        <authorList>
            <person name="Jaros S."/>
            <person name="Januszkiewicz K."/>
            <person name="Wedrychowicz H."/>
        </authorList>
    </citation>
    <scope>NUCLEOTIDE SEQUENCE [LARGE SCALE GENOMIC DNA]</scope>
    <source>
        <strain evidence="3 4">DSM 15929</strain>
    </source>
</reference>
<dbReference type="PANTHER" id="PTHR40448:SF1">
    <property type="entry name" value="TWO-COMPONENT SENSOR HISTIDINE KINASE"/>
    <property type="match status" value="1"/>
</dbReference>
<feature type="transmembrane region" description="Helical" evidence="1">
    <location>
        <begin position="38"/>
        <end position="55"/>
    </location>
</feature>
<feature type="transmembrane region" description="Helical" evidence="1">
    <location>
        <begin position="85"/>
        <end position="110"/>
    </location>
</feature>
<dbReference type="SUPFAM" id="SSF55874">
    <property type="entry name" value="ATPase domain of HSP90 chaperone/DNA topoisomerase II/histidine kinase"/>
    <property type="match status" value="1"/>
</dbReference>
<feature type="transmembrane region" description="Helical" evidence="1">
    <location>
        <begin position="163"/>
        <end position="182"/>
    </location>
</feature>
<feature type="domain" description="Sensor histidine kinase NatK-like C-terminal" evidence="2">
    <location>
        <begin position="331"/>
        <end position="427"/>
    </location>
</feature>
<keyword evidence="3" id="KW-0418">Kinase</keyword>
<keyword evidence="3" id="KW-0808">Transferase</keyword>
<dbReference type="Pfam" id="PF14501">
    <property type="entry name" value="HATPase_c_5"/>
    <property type="match status" value="1"/>
</dbReference>
<evidence type="ECO:0000259" key="2">
    <source>
        <dbReference type="Pfam" id="PF14501"/>
    </source>
</evidence>
<dbReference type="AlphaFoldDB" id="A0A1M6U515"/>
<feature type="transmembrane region" description="Helical" evidence="1">
    <location>
        <begin position="122"/>
        <end position="143"/>
    </location>
</feature>
<dbReference type="GO" id="GO:0016301">
    <property type="term" value="F:kinase activity"/>
    <property type="evidence" value="ECO:0007669"/>
    <property type="project" value="UniProtKB-KW"/>
</dbReference>
<evidence type="ECO:0000313" key="3">
    <source>
        <dbReference type="EMBL" id="SHK64264.1"/>
    </source>
</evidence>
<dbReference type="InterPro" id="IPR036890">
    <property type="entry name" value="HATPase_C_sf"/>
</dbReference>
<keyword evidence="1" id="KW-1133">Transmembrane helix</keyword>
<accession>A0A1M6U515</accession>
<dbReference type="GO" id="GO:0042802">
    <property type="term" value="F:identical protein binding"/>
    <property type="evidence" value="ECO:0007669"/>
    <property type="project" value="TreeGrafter"/>
</dbReference>
<dbReference type="OrthoDB" id="9813149at2"/>
<organism evidence="3 4">
    <name type="scientific">Anaerocolumna jejuensis DSM 15929</name>
    <dbReference type="NCBI Taxonomy" id="1121322"/>
    <lineage>
        <taxon>Bacteria</taxon>
        <taxon>Bacillati</taxon>
        <taxon>Bacillota</taxon>
        <taxon>Clostridia</taxon>
        <taxon>Lachnospirales</taxon>
        <taxon>Lachnospiraceae</taxon>
        <taxon>Anaerocolumna</taxon>
    </lineage>
</organism>
<feature type="transmembrane region" description="Helical" evidence="1">
    <location>
        <begin position="61"/>
        <end position="78"/>
    </location>
</feature>
<dbReference type="RefSeq" id="WP_073277313.1">
    <property type="nucleotide sequence ID" value="NZ_FRAC01000014.1"/>
</dbReference>
<dbReference type="Gene3D" id="3.30.565.10">
    <property type="entry name" value="Histidine kinase-like ATPase, C-terminal domain"/>
    <property type="match status" value="1"/>
</dbReference>
<dbReference type="EMBL" id="FRAC01000014">
    <property type="protein sequence ID" value="SHK64264.1"/>
    <property type="molecule type" value="Genomic_DNA"/>
</dbReference>